<keyword evidence="4" id="KW-1185">Reference proteome</keyword>
<reference evidence="3" key="1">
    <citation type="journal article" date="2014" name="Int. J. Syst. Evol. Microbiol.">
        <title>Complete genome sequence of Corynebacterium casei LMG S-19264T (=DSM 44701T), isolated from a smear-ripened cheese.</title>
        <authorList>
            <consortium name="US DOE Joint Genome Institute (JGI-PGF)"/>
            <person name="Walter F."/>
            <person name="Albersmeier A."/>
            <person name="Kalinowski J."/>
            <person name="Ruckert C."/>
        </authorList>
    </citation>
    <scope>NUCLEOTIDE SEQUENCE [LARGE SCALE GENOMIC DNA]</scope>
    <source>
        <strain evidence="3">NBRC 107106</strain>
    </source>
</reference>
<comment type="caution">
    <text evidence="3">The sequence shown here is derived from an EMBL/GenBank/DDBJ whole genome shotgun (WGS) entry which is preliminary data.</text>
</comment>
<evidence type="ECO:0000313" key="2">
    <source>
        <dbReference type="EMBL" id="MFC7191846.1"/>
    </source>
</evidence>
<accession>A0ABD5YS42</accession>
<dbReference type="Proteomes" id="UP001596417">
    <property type="component" value="Unassembled WGS sequence"/>
</dbReference>
<evidence type="ECO:0000313" key="3">
    <source>
        <dbReference type="EMBL" id="MFC7191998.1"/>
    </source>
</evidence>
<feature type="region of interest" description="Disordered" evidence="1">
    <location>
        <begin position="113"/>
        <end position="147"/>
    </location>
</feature>
<name>A0ABD5YS42_9EURY</name>
<dbReference type="RefSeq" id="WP_390206389.1">
    <property type="nucleotide sequence ID" value="NZ_JBHTAX010000001.1"/>
</dbReference>
<reference evidence="4" key="2">
    <citation type="journal article" date="2019" name="Int. J. Syst. Evol. Microbiol.">
        <title>The Global Catalogue of Microorganisms (GCM) 10K type strain sequencing project: providing services to taxonomists for standard genome sequencing and annotation.</title>
        <authorList>
            <consortium name="The Broad Institute Genomics Platform"/>
            <consortium name="The Broad Institute Genome Sequencing Center for Infectious Disease"/>
            <person name="Wu L."/>
            <person name="Ma J."/>
        </authorList>
    </citation>
    <scope>NUCLEOTIDE SEQUENCE [LARGE SCALE GENOMIC DNA]</scope>
    <source>
        <strain evidence="4">RDMS1</strain>
    </source>
</reference>
<dbReference type="EMBL" id="JBHTAX010000001">
    <property type="protein sequence ID" value="MFC7191846.1"/>
    <property type="molecule type" value="Genomic_DNA"/>
</dbReference>
<evidence type="ECO:0000256" key="1">
    <source>
        <dbReference type="SAM" id="MobiDB-lite"/>
    </source>
</evidence>
<protein>
    <submittedName>
        <fullName evidence="3">Uncharacterized protein</fullName>
    </submittedName>
</protein>
<reference evidence="3" key="3">
    <citation type="submission" date="2024-09" db="EMBL/GenBank/DDBJ databases">
        <authorList>
            <person name="Sun Q."/>
        </authorList>
    </citation>
    <scope>NUCLEOTIDE SEQUENCE</scope>
    <source>
        <strain evidence="3">NBRC 107106</strain>
    </source>
</reference>
<dbReference type="AlphaFoldDB" id="A0ABD5YS42"/>
<organism evidence="3 4">
    <name type="scientific">Halocatena marina</name>
    <dbReference type="NCBI Taxonomy" id="2934937"/>
    <lineage>
        <taxon>Archaea</taxon>
        <taxon>Methanobacteriati</taxon>
        <taxon>Methanobacteriota</taxon>
        <taxon>Stenosarchaea group</taxon>
        <taxon>Halobacteria</taxon>
        <taxon>Halobacteriales</taxon>
        <taxon>Natronomonadaceae</taxon>
        <taxon>Halocatena</taxon>
    </lineage>
</organism>
<gene>
    <name evidence="2" type="ORF">ACFQL7_20050</name>
    <name evidence="3" type="ORF">ACFQL7_20825</name>
</gene>
<sequence>MVNVVVGGDREPREMEYVTSGKNQWVMPNTGDIVEIHYVDREPIATSVRNPYTKQDPNRTKEVPFPKEMGEGDYCFQFNEGTGIRFKRNADDTYDLILACDGKMTLVSGEYEQKLDPTGMKSLESTWKEYQEAPSPPFKPEDKTPSS</sequence>
<dbReference type="EMBL" id="JBHTAX010000002">
    <property type="protein sequence ID" value="MFC7191998.1"/>
    <property type="molecule type" value="Genomic_DNA"/>
</dbReference>
<evidence type="ECO:0000313" key="4">
    <source>
        <dbReference type="Proteomes" id="UP001596417"/>
    </source>
</evidence>
<proteinExistence type="predicted"/>